<feature type="compositionally biased region" description="Polar residues" evidence="1">
    <location>
        <begin position="118"/>
        <end position="133"/>
    </location>
</feature>
<gene>
    <name evidence="2" type="ORF">L249_6609</name>
</gene>
<proteinExistence type="predicted"/>
<reference evidence="2 3" key="1">
    <citation type="journal article" date="2015" name="BMC Genomics">
        <title>Insights from the genome of Ophiocordyceps polyrhachis-furcata to pathogenicity and host specificity in insect fungi.</title>
        <authorList>
            <person name="Wichadakul D."/>
            <person name="Kobmoo N."/>
            <person name="Ingsriswang S."/>
            <person name="Tangphatsornruang S."/>
            <person name="Chantasingh D."/>
            <person name="Luangsa-ard J.J."/>
            <person name="Eurwilaichitr L."/>
        </authorList>
    </citation>
    <scope>NUCLEOTIDE SEQUENCE [LARGE SCALE GENOMIC DNA]</scope>
    <source>
        <strain evidence="2 3">BCC 54312</strain>
    </source>
</reference>
<sequence>MSQRELAPHAASRRSSGSPSNDEEGPPRQYASRPGGNEARGGGTGMGPAAGPPGRTQPVPARALGVHNMLNPSEPLSAPSEGLDPLSSRRRESESMLGTPPARAYAGARPLFPLSHATGGNSLTPLRRPSTSGRDVAAAAFPFTSSFRPPRGPGPSQAVPHLEVLASASSPARRSHEVDAVEETRPPTGHQQPPAQSLAAMNLLATSPRVPPTALHGRPQSLHIPRQLPNVAVPSRPPSVMAGEGDWAEPRNAKASTRHRKKRKLQQEDKDRQLQEFKDERQNLLQQVEDLTKQRDFYREERNRLRELVARTSGIHQHAQGPASPPARSADRSPRRNRETSDPSSSADRPARRQRADDLPAPAFGAPGGVPPLAQLSGASAYGAPQRPLSAASSGSGERLPPFRAMEAPPTGPGPAQEQDPRTGQWRVAQPRYYETGWATTLRRPFEGHGPK</sequence>
<organism evidence="2 3">
    <name type="scientific">Ophiocordyceps polyrhachis-furcata BCC 54312</name>
    <dbReference type="NCBI Taxonomy" id="1330021"/>
    <lineage>
        <taxon>Eukaryota</taxon>
        <taxon>Fungi</taxon>
        <taxon>Dikarya</taxon>
        <taxon>Ascomycota</taxon>
        <taxon>Pezizomycotina</taxon>
        <taxon>Sordariomycetes</taxon>
        <taxon>Hypocreomycetidae</taxon>
        <taxon>Hypocreales</taxon>
        <taxon>Ophiocordycipitaceae</taxon>
        <taxon>Ophiocordyceps</taxon>
    </lineage>
</organism>
<protein>
    <recommendedName>
        <fullName evidence="4">BZIP domain-containing protein</fullName>
    </recommendedName>
</protein>
<feature type="compositionally biased region" description="Gly residues" evidence="1">
    <location>
        <begin position="38"/>
        <end position="48"/>
    </location>
</feature>
<dbReference type="AlphaFoldDB" id="A0A367LJN2"/>
<dbReference type="OrthoDB" id="2247093at2759"/>
<feature type="compositionally biased region" description="Basic and acidic residues" evidence="1">
    <location>
        <begin position="329"/>
        <end position="341"/>
    </location>
</feature>
<feature type="region of interest" description="Disordered" evidence="1">
    <location>
        <begin position="1"/>
        <end position="134"/>
    </location>
</feature>
<accession>A0A367LJN2</accession>
<comment type="caution">
    <text evidence="2">The sequence shown here is derived from an EMBL/GenBank/DDBJ whole genome shotgun (WGS) entry which is preliminary data.</text>
</comment>
<feature type="compositionally biased region" description="Basic and acidic residues" evidence="1">
    <location>
        <begin position="349"/>
        <end position="358"/>
    </location>
</feature>
<evidence type="ECO:0000313" key="3">
    <source>
        <dbReference type="Proteomes" id="UP000253664"/>
    </source>
</evidence>
<evidence type="ECO:0008006" key="4">
    <source>
        <dbReference type="Google" id="ProtNLM"/>
    </source>
</evidence>
<name>A0A367LJN2_9HYPO</name>
<evidence type="ECO:0000313" key="2">
    <source>
        <dbReference type="EMBL" id="RCI14610.1"/>
    </source>
</evidence>
<evidence type="ECO:0000256" key="1">
    <source>
        <dbReference type="SAM" id="MobiDB-lite"/>
    </source>
</evidence>
<dbReference type="Proteomes" id="UP000253664">
    <property type="component" value="Unassembled WGS sequence"/>
</dbReference>
<keyword evidence="3" id="KW-1185">Reference proteome</keyword>
<feature type="compositionally biased region" description="Basic and acidic residues" evidence="1">
    <location>
        <begin position="174"/>
        <end position="185"/>
    </location>
</feature>
<feature type="region of interest" description="Disordered" evidence="1">
    <location>
        <begin position="167"/>
        <end position="272"/>
    </location>
</feature>
<feature type="region of interest" description="Disordered" evidence="1">
    <location>
        <begin position="311"/>
        <end position="425"/>
    </location>
</feature>
<dbReference type="EMBL" id="LKCN02000003">
    <property type="protein sequence ID" value="RCI14610.1"/>
    <property type="molecule type" value="Genomic_DNA"/>
</dbReference>